<dbReference type="AlphaFoldDB" id="A0AAJ1BSL8"/>
<reference evidence="7" key="1">
    <citation type="submission" date="2022-06" db="EMBL/GenBank/DDBJ databases">
        <authorList>
            <person name="Sun Q."/>
        </authorList>
    </citation>
    <scope>NUCLEOTIDE SEQUENCE</scope>
    <source>
        <strain evidence="7">S101</strain>
    </source>
</reference>
<evidence type="ECO:0000256" key="3">
    <source>
        <dbReference type="ARBA" id="ARBA00029447"/>
    </source>
</evidence>
<evidence type="ECO:0000313" key="8">
    <source>
        <dbReference type="Proteomes" id="UP001155380"/>
    </source>
</evidence>
<proteinExistence type="inferred from homology"/>
<feature type="domain" description="Methyl-accepting transducer" evidence="5">
    <location>
        <begin position="220"/>
        <end position="449"/>
    </location>
</feature>
<dbReference type="InterPro" id="IPR013655">
    <property type="entry name" value="PAS_fold_3"/>
</dbReference>
<keyword evidence="4" id="KW-0807">Transducer</keyword>
<dbReference type="InterPro" id="IPR051310">
    <property type="entry name" value="MCP_chemotaxis"/>
</dbReference>
<protein>
    <submittedName>
        <fullName evidence="7">Methyl-accepting chemotaxis protein</fullName>
    </submittedName>
</protein>
<dbReference type="InterPro" id="IPR004090">
    <property type="entry name" value="Chemotax_Me-accpt_rcpt"/>
</dbReference>
<dbReference type="GO" id="GO:0004888">
    <property type="term" value="F:transmembrane signaling receptor activity"/>
    <property type="evidence" value="ECO:0007669"/>
    <property type="project" value="InterPro"/>
</dbReference>
<dbReference type="PROSITE" id="PS50113">
    <property type="entry name" value="PAC"/>
    <property type="match status" value="1"/>
</dbReference>
<dbReference type="InterPro" id="IPR004089">
    <property type="entry name" value="MCPsignal_dom"/>
</dbReference>
<dbReference type="SUPFAM" id="SSF58104">
    <property type="entry name" value="Methyl-accepting chemotaxis protein (MCP) signaling domain"/>
    <property type="match status" value="1"/>
</dbReference>
<dbReference type="RefSeq" id="WP_250912213.1">
    <property type="nucleotide sequence ID" value="NZ_JAMXLX010000001.1"/>
</dbReference>
<dbReference type="PROSITE" id="PS50111">
    <property type="entry name" value="CHEMOTAXIS_TRANSDUC_2"/>
    <property type="match status" value="1"/>
</dbReference>
<organism evidence="7 8">
    <name type="scientific">Ciceribacter sichuanensis</name>
    <dbReference type="NCBI Taxonomy" id="2949647"/>
    <lineage>
        <taxon>Bacteria</taxon>
        <taxon>Pseudomonadati</taxon>
        <taxon>Pseudomonadota</taxon>
        <taxon>Alphaproteobacteria</taxon>
        <taxon>Hyphomicrobiales</taxon>
        <taxon>Rhizobiaceae</taxon>
        <taxon>Ciceribacter</taxon>
    </lineage>
</organism>
<dbReference type="Gene3D" id="1.10.287.950">
    <property type="entry name" value="Methyl-accepting chemotaxis protein"/>
    <property type="match status" value="1"/>
</dbReference>
<dbReference type="CDD" id="cd11386">
    <property type="entry name" value="MCP_signal"/>
    <property type="match status" value="1"/>
</dbReference>
<dbReference type="Proteomes" id="UP001155380">
    <property type="component" value="Unassembled WGS sequence"/>
</dbReference>
<sequence length="488" mass="52803">MAFFNGRQSKELNELRNRLAVITERSNLMDEASGVGLWEAVLLNGDAMHPQSRWTWSAEFRRMIGFETEKEFPNIVQSWADRLHPEDVEPTFAAFGEHLKDKTGKVRYRVNYRLKMRDGTYRWFRATGGCIHQPDGRTIRACGSLTDVHEQMLMQQKAAAEAEHDRIAIEAINEGLAALASGDLTHRITAEVQPKAMSLKSNFNVAADKLFEMMRSVVTVIGSVRGGAVEIGRASDDLSRRTEQQAASLEETAAALEQITATVKRSAEGARKVADVTVDARASAEQSGGIVENAVVAMSQIEASSKEIGQIIGVIDEIAFQTNLLALNAGVEAARAGEAGKGFAVVAQEVRELAQRSANAAKDIKTLVTTSSQQVGQGVSLVGKTGEALHQIVRQIIEISALVNEIAASTQEQSVGLSQVNTAVNQMDQMTQQNAAMVEETNAASQSLAQEAENLAGLAQHFRLDGASYGQHDTRSSFAQPVQSARAA</sequence>
<dbReference type="InterPro" id="IPR035965">
    <property type="entry name" value="PAS-like_dom_sf"/>
</dbReference>
<comment type="similarity">
    <text evidence="3">Belongs to the methyl-accepting chemotaxis (MCP) protein family.</text>
</comment>
<dbReference type="EMBL" id="JAMXLX010000001">
    <property type="protein sequence ID" value="MCO5955454.1"/>
    <property type="molecule type" value="Genomic_DNA"/>
</dbReference>
<dbReference type="GO" id="GO:0016020">
    <property type="term" value="C:membrane"/>
    <property type="evidence" value="ECO:0007669"/>
    <property type="project" value="UniProtKB-SubCell"/>
</dbReference>
<dbReference type="FunFam" id="1.10.287.950:FF:000001">
    <property type="entry name" value="Methyl-accepting chemotaxis sensory transducer"/>
    <property type="match status" value="1"/>
</dbReference>
<dbReference type="PANTHER" id="PTHR43531:SF11">
    <property type="entry name" value="METHYL-ACCEPTING CHEMOTAXIS PROTEIN 3"/>
    <property type="match status" value="1"/>
</dbReference>
<evidence type="ECO:0000259" key="6">
    <source>
        <dbReference type="PROSITE" id="PS50113"/>
    </source>
</evidence>
<evidence type="ECO:0000256" key="4">
    <source>
        <dbReference type="PROSITE-ProRule" id="PRU00284"/>
    </source>
</evidence>
<dbReference type="GO" id="GO:0006935">
    <property type="term" value="P:chemotaxis"/>
    <property type="evidence" value="ECO:0007669"/>
    <property type="project" value="UniProtKB-KW"/>
</dbReference>
<evidence type="ECO:0000256" key="1">
    <source>
        <dbReference type="ARBA" id="ARBA00004370"/>
    </source>
</evidence>
<evidence type="ECO:0000313" key="7">
    <source>
        <dbReference type="EMBL" id="MCO5955454.1"/>
    </source>
</evidence>
<comment type="caution">
    <text evidence="7">The sequence shown here is derived from an EMBL/GenBank/DDBJ whole genome shotgun (WGS) entry which is preliminary data.</text>
</comment>
<dbReference type="CDD" id="cd00130">
    <property type="entry name" value="PAS"/>
    <property type="match status" value="1"/>
</dbReference>
<dbReference type="InterPro" id="IPR000700">
    <property type="entry name" value="PAS-assoc_C"/>
</dbReference>
<dbReference type="SMART" id="SM00283">
    <property type="entry name" value="MA"/>
    <property type="match status" value="1"/>
</dbReference>
<dbReference type="PRINTS" id="PR00260">
    <property type="entry name" value="CHEMTRNSDUCR"/>
</dbReference>
<gene>
    <name evidence="7" type="ORF">NBH21_01610</name>
</gene>
<keyword evidence="2" id="KW-0145">Chemotaxis</keyword>
<name>A0AAJ1BSL8_9HYPH</name>
<dbReference type="GO" id="GO:0007165">
    <property type="term" value="P:signal transduction"/>
    <property type="evidence" value="ECO:0007669"/>
    <property type="project" value="UniProtKB-KW"/>
</dbReference>
<dbReference type="PANTHER" id="PTHR43531">
    <property type="entry name" value="PROTEIN ICFG"/>
    <property type="match status" value="1"/>
</dbReference>
<dbReference type="Pfam" id="PF08447">
    <property type="entry name" value="PAS_3"/>
    <property type="match status" value="1"/>
</dbReference>
<feature type="domain" description="PAC" evidence="6">
    <location>
        <begin position="108"/>
        <end position="160"/>
    </location>
</feature>
<evidence type="ECO:0000256" key="2">
    <source>
        <dbReference type="ARBA" id="ARBA00022500"/>
    </source>
</evidence>
<evidence type="ECO:0000259" key="5">
    <source>
        <dbReference type="PROSITE" id="PS50111"/>
    </source>
</evidence>
<dbReference type="Pfam" id="PF00015">
    <property type="entry name" value="MCPsignal"/>
    <property type="match status" value="1"/>
</dbReference>
<dbReference type="InterPro" id="IPR000014">
    <property type="entry name" value="PAS"/>
</dbReference>
<accession>A0AAJ1BSL8</accession>
<comment type="subcellular location">
    <subcellularLocation>
        <location evidence="1">Membrane</location>
    </subcellularLocation>
</comment>
<dbReference type="SUPFAM" id="SSF55785">
    <property type="entry name" value="PYP-like sensor domain (PAS domain)"/>
    <property type="match status" value="1"/>
</dbReference>
<dbReference type="Gene3D" id="3.30.450.20">
    <property type="entry name" value="PAS domain"/>
    <property type="match status" value="1"/>
</dbReference>